<dbReference type="SUPFAM" id="SSF52540">
    <property type="entry name" value="P-loop containing nucleoside triphosphate hydrolases"/>
    <property type="match status" value="1"/>
</dbReference>
<keyword evidence="3" id="KW-0547">Nucleotide-binding</keyword>
<dbReference type="InterPro" id="IPR053905">
    <property type="entry name" value="EF-G-like_DII"/>
</dbReference>
<evidence type="ECO:0000256" key="4">
    <source>
        <dbReference type="ARBA" id="ARBA00022917"/>
    </source>
</evidence>
<dbReference type="SUPFAM" id="SSF50447">
    <property type="entry name" value="Translation proteins"/>
    <property type="match status" value="1"/>
</dbReference>
<comment type="similarity">
    <text evidence="1">Belongs to the TRAFAC class translation factor GTPase superfamily. Classic translation factor GTPase family. IF-2 subfamily.</text>
</comment>
<evidence type="ECO:0000256" key="3">
    <source>
        <dbReference type="ARBA" id="ARBA00022741"/>
    </source>
</evidence>
<dbReference type="Pfam" id="PF00009">
    <property type="entry name" value="GTP_EFTU"/>
    <property type="match status" value="1"/>
</dbReference>
<proteinExistence type="inferred from homology"/>
<evidence type="ECO:0000256" key="2">
    <source>
        <dbReference type="ARBA" id="ARBA00022540"/>
    </source>
</evidence>
<protein>
    <recommendedName>
        <fullName evidence="6">Tr-type G domain-containing protein</fullName>
    </recommendedName>
</protein>
<dbReference type="Pfam" id="PF22042">
    <property type="entry name" value="EF-G_D2"/>
    <property type="match status" value="1"/>
</dbReference>
<gene>
    <name evidence="7" type="ORF">METZ01_LOCUS388773</name>
</gene>
<evidence type="ECO:0000313" key="7">
    <source>
        <dbReference type="EMBL" id="SVD35919.1"/>
    </source>
</evidence>
<dbReference type="InterPro" id="IPR009000">
    <property type="entry name" value="Transl_B-barrel_sf"/>
</dbReference>
<evidence type="ECO:0000256" key="1">
    <source>
        <dbReference type="ARBA" id="ARBA00007733"/>
    </source>
</evidence>
<dbReference type="GO" id="GO:0005829">
    <property type="term" value="C:cytosol"/>
    <property type="evidence" value="ECO:0007669"/>
    <property type="project" value="TreeGrafter"/>
</dbReference>
<name>A0A382UNS3_9ZZZZ</name>
<sequence>MMNLGVIATANDNLDQETAILIVQEMGHKAVSMDERTVEDTLFDVEDNTNEKVNRPPVVTIMGHVDHGKTSLLDYIRKSKVADKEAGGITQHIGAYTIEHQSNFITFLDTPGHAAFSNMRARGANVTDIIILVVAANDGVKPQTVESIEHAKASNVPIIVAINKIDIPESNIEKVRNEMIANEIVPDDLGGDCLFVNVSAKTGDGIETLLETIVLQSELLDLKVPNKGRAVGVVIESGVESGKGAVSTILITEGQLKKGDLIIVGEEFGKARILMNENNQKL</sequence>
<dbReference type="Gene3D" id="2.40.30.10">
    <property type="entry name" value="Translation factors"/>
    <property type="match status" value="1"/>
</dbReference>
<dbReference type="InterPro" id="IPR015760">
    <property type="entry name" value="TIF_IF2"/>
</dbReference>
<dbReference type="FunFam" id="3.40.50.300:FF:000019">
    <property type="entry name" value="Translation initiation factor IF-2"/>
    <property type="match status" value="1"/>
</dbReference>
<dbReference type="InterPro" id="IPR000795">
    <property type="entry name" value="T_Tr_GTP-bd_dom"/>
</dbReference>
<dbReference type="CDD" id="cd01887">
    <property type="entry name" value="IF2_eIF5B"/>
    <property type="match status" value="1"/>
</dbReference>
<dbReference type="GO" id="GO:0003743">
    <property type="term" value="F:translation initiation factor activity"/>
    <property type="evidence" value="ECO:0007669"/>
    <property type="project" value="UniProtKB-KW"/>
</dbReference>
<dbReference type="AlphaFoldDB" id="A0A382UNS3"/>
<feature type="non-terminal residue" evidence="7">
    <location>
        <position position="282"/>
    </location>
</feature>
<reference evidence="7" key="1">
    <citation type="submission" date="2018-05" db="EMBL/GenBank/DDBJ databases">
        <authorList>
            <person name="Lanie J.A."/>
            <person name="Ng W.-L."/>
            <person name="Kazmierczak K.M."/>
            <person name="Andrzejewski T.M."/>
            <person name="Davidsen T.M."/>
            <person name="Wayne K.J."/>
            <person name="Tettelin H."/>
            <person name="Glass J.I."/>
            <person name="Rusch D."/>
            <person name="Podicherti R."/>
            <person name="Tsui H.-C.T."/>
            <person name="Winkler M.E."/>
        </authorList>
    </citation>
    <scope>NUCLEOTIDE SEQUENCE</scope>
</reference>
<dbReference type="EMBL" id="UINC01145656">
    <property type="protein sequence ID" value="SVD35919.1"/>
    <property type="molecule type" value="Genomic_DNA"/>
</dbReference>
<dbReference type="GO" id="GO:0005525">
    <property type="term" value="F:GTP binding"/>
    <property type="evidence" value="ECO:0007669"/>
    <property type="project" value="UniProtKB-KW"/>
</dbReference>
<keyword evidence="4" id="KW-0648">Protein biosynthesis</keyword>
<dbReference type="PANTHER" id="PTHR43381:SF5">
    <property type="entry name" value="TR-TYPE G DOMAIN-CONTAINING PROTEIN"/>
    <property type="match status" value="1"/>
</dbReference>
<keyword evidence="5" id="KW-0342">GTP-binding</keyword>
<keyword evidence="2" id="KW-0396">Initiation factor</keyword>
<feature type="domain" description="Tr-type G" evidence="6">
    <location>
        <begin position="54"/>
        <end position="223"/>
    </location>
</feature>
<dbReference type="PROSITE" id="PS51722">
    <property type="entry name" value="G_TR_2"/>
    <property type="match status" value="1"/>
</dbReference>
<dbReference type="PRINTS" id="PR00449">
    <property type="entry name" value="RASTRNSFRMNG"/>
</dbReference>
<evidence type="ECO:0000259" key="6">
    <source>
        <dbReference type="PROSITE" id="PS51722"/>
    </source>
</evidence>
<evidence type="ECO:0000256" key="5">
    <source>
        <dbReference type="ARBA" id="ARBA00023134"/>
    </source>
</evidence>
<dbReference type="GO" id="GO:0003924">
    <property type="term" value="F:GTPase activity"/>
    <property type="evidence" value="ECO:0007669"/>
    <property type="project" value="InterPro"/>
</dbReference>
<organism evidence="7">
    <name type="scientific">marine metagenome</name>
    <dbReference type="NCBI Taxonomy" id="408172"/>
    <lineage>
        <taxon>unclassified sequences</taxon>
        <taxon>metagenomes</taxon>
        <taxon>ecological metagenomes</taxon>
    </lineage>
</organism>
<dbReference type="InterPro" id="IPR027417">
    <property type="entry name" value="P-loop_NTPase"/>
</dbReference>
<dbReference type="Gene3D" id="3.40.50.300">
    <property type="entry name" value="P-loop containing nucleotide triphosphate hydrolases"/>
    <property type="match status" value="1"/>
</dbReference>
<accession>A0A382UNS3</accession>
<dbReference type="PANTHER" id="PTHR43381">
    <property type="entry name" value="TRANSLATION INITIATION FACTOR IF-2-RELATED"/>
    <property type="match status" value="1"/>
</dbReference>
<feature type="non-terminal residue" evidence="7">
    <location>
        <position position="1"/>
    </location>
</feature>
<dbReference type="NCBIfam" id="TIGR00231">
    <property type="entry name" value="small_GTP"/>
    <property type="match status" value="1"/>
</dbReference>
<dbReference type="InterPro" id="IPR005225">
    <property type="entry name" value="Small_GTP-bd"/>
</dbReference>